<evidence type="ECO:0000256" key="1">
    <source>
        <dbReference type="SAM" id="Phobius"/>
    </source>
</evidence>
<proteinExistence type="predicted"/>
<keyword evidence="1" id="KW-0472">Membrane</keyword>
<reference evidence="2 3" key="1">
    <citation type="submission" date="2020-07" db="EMBL/GenBank/DDBJ databases">
        <title>Halosimplex pelagicum sp. nov. and Halosimplex rubrum sp. nov., isolated from salted brown alga Laminaria, and emended description of the genus Halosimplex.</title>
        <authorList>
            <person name="Cui H."/>
        </authorList>
    </citation>
    <scope>NUCLEOTIDE SEQUENCE [LARGE SCALE GENOMIC DNA]</scope>
    <source>
        <strain evidence="2 3">R27</strain>
    </source>
</reference>
<keyword evidence="3" id="KW-1185">Reference proteome</keyword>
<dbReference type="OrthoDB" id="238194at2157"/>
<dbReference type="InterPro" id="IPR055971">
    <property type="entry name" value="DUF7549"/>
</dbReference>
<evidence type="ECO:0000313" key="3">
    <source>
        <dbReference type="Proteomes" id="UP000509667"/>
    </source>
</evidence>
<dbReference type="RefSeq" id="WP_179911541.1">
    <property type="nucleotide sequence ID" value="NZ_CP058910.1"/>
</dbReference>
<organism evidence="2 3">
    <name type="scientific">Halosimplex rubrum</name>
    <dbReference type="NCBI Taxonomy" id="869889"/>
    <lineage>
        <taxon>Archaea</taxon>
        <taxon>Methanobacteriati</taxon>
        <taxon>Methanobacteriota</taxon>
        <taxon>Stenosarchaea group</taxon>
        <taxon>Halobacteria</taxon>
        <taxon>Halobacteriales</taxon>
        <taxon>Haloarculaceae</taxon>
        <taxon>Halosimplex</taxon>
    </lineage>
</organism>
<accession>A0A7D5P502</accession>
<name>A0A7D5P502_9EURY</name>
<feature type="transmembrane region" description="Helical" evidence="1">
    <location>
        <begin position="152"/>
        <end position="172"/>
    </location>
</feature>
<protein>
    <submittedName>
        <fullName evidence="2">Uncharacterized protein</fullName>
    </submittedName>
</protein>
<dbReference type="KEGG" id="hrr:HZS55_10045"/>
<dbReference type="Proteomes" id="UP000509667">
    <property type="component" value="Chromosome"/>
</dbReference>
<feature type="transmembrane region" description="Helical" evidence="1">
    <location>
        <begin position="178"/>
        <end position="195"/>
    </location>
</feature>
<dbReference type="Pfam" id="PF24417">
    <property type="entry name" value="DUF7549"/>
    <property type="match status" value="2"/>
</dbReference>
<sequence>MWVRSEYAGELAVLATWLTALLPWSVSVLRESPSWVDGTFTVVNIRFVFLQFHYLFGIALGRQSLDGLVQFVFEVPGFVPTNQVPEGRLWLATAGFFGCMLLLSFVYYARDEWLEAAAERAEVRIADAVPDALAGAVPAAVAARLTLDPVRVFGACFAVLAVAFSVSTVMFFQHQPTVPVGALFMWVFAAVLLRVERA</sequence>
<gene>
    <name evidence="2" type="ORF">HZS55_10045</name>
</gene>
<feature type="transmembrane region" description="Helical" evidence="1">
    <location>
        <begin position="89"/>
        <end position="109"/>
    </location>
</feature>
<dbReference type="EMBL" id="CP058910">
    <property type="protein sequence ID" value="QLH77618.1"/>
    <property type="molecule type" value="Genomic_DNA"/>
</dbReference>
<keyword evidence="1" id="KW-0812">Transmembrane</keyword>
<dbReference type="AlphaFoldDB" id="A0A7D5P502"/>
<evidence type="ECO:0000313" key="2">
    <source>
        <dbReference type="EMBL" id="QLH77618.1"/>
    </source>
</evidence>
<dbReference type="GeneID" id="56078206"/>
<keyword evidence="1" id="KW-1133">Transmembrane helix</keyword>